<feature type="domain" description="J" evidence="3">
    <location>
        <begin position="91"/>
        <end position="141"/>
    </location>
</feature>
<protein>
    <submittedName>
        <fullName evidence="4">J domain-containing protein</fullName>
    </submittedName>
</protein>
<dbReference type="RefSeq" id="WP_302108871.1">
    <property type="nucleotide sequence ID" value="NZ_JAUKTR010000001.1"/>
</dbReference>
<dbReference type="Pfam" id="PF00226">
    <property type="entry name" value="DnaJ"/>
    <property type="match status" value="1"/>
</dbReference>
<comment type="caution">
    <text evidence="4">The sequence shown here is derived from an EMBL/GenBank/DDBJ whole genome shotgun (WGS) entry which is preliminary data.</text>
</comment>
<dbReference type="Proteomes" id="UP001169063">
    <property type="component" value="Unassembled WGS sequence"/>
</dbReference>
<gene>
    <name evidence="4" type="ORF">Q0812_03335</name>
</gene>
<keyword evidence="5" id="KW-1185">Reference proteome</keyword>
<name>A0ABT8SIU9_9CAUL</name>
<feature type="transmembrane region" description="Helical" evidence="2">
    <location>
        <begin position="33"/>
        <end position="66"/>
    </location>
</feature>
<evidence type="ECO:0000313" key="4">
    <source>
        <dbReference type="EMBL" id="MDO1558459.1"/>
    </source>
</evidence>
<dbReference type="EMBL" id="JAUKTR010000001">
    <property type="protein sequence ID" value="MDO1558459.1"/>
    <property type="molecule type" value="Genomic_DNA"/>
</dbReference>
<dbReference type="SMART" id="SM00271">
    <property type="entry name" value="DnaJ"/>
    <property type="match status" value="1"/>
</dbReference>
<dbReference type="SUPFAM" id="SSF46565">
    <property type="entry name" value="Chaperone J-domain"/>
    <property type="match status" value="1"/>
</dbReference>
<proteinExistence type="predicted"/>
<keyword evidence="2" id="KW-0812">Transmembrane</keyword>
<dbReference type="CDD" id="cd06257">
    <property type="entry name" value="DnaJ"/>
    <property type="match status" value="1"/>
</dbReference>
<dbReference type="Gene3D" id="1.10.287.110">
    <property type="entry name" value="DnaJ domain"/>
    <property type="match status" value="1"/>
</dbReference>
<evidence type="ECO:0000256" key="1">
    <source>
        <dbReference type="SAM" id="MobiDB-lite"/>
    </source>
</evidence>
<accession>A0ABT8SIU9</accession>
<dbReference type="InterPro" id="IPR001623">
    <property type="entry name" value="DnaJ_domain"/>
</dbReference>
<evidence type="ECO:0000256" key="2">
    <source>
        <dbReference type="SAM" id="Phobius"/>
    </source>
</evidence>
<sequence>MIIVWILLGAALFWVIARTLRKAQTRGGDGWRVGAGVLAAVSVIGAVTAASRGGWLLAVCLAVIGVSLALSARRGMGAATPAQPEVMTEREARSTLGVPDDAGPDEIETAYRRLMRRVHPDQGGAEGLAARLNAARQRLKG</sequence>
<evidence type="ECO:0000259" key="3">
    <source>
        <dbReference type="PROSITE" id="PS50076"/>
    </source>
</evidence>
<dbReference type="InterPro" id="IPR036869">
    <property type="entry name" value="J_dom_sf"/>
</dbReference>
<keyword evidence="2" id="KW-0472">Membrane</keyword>
<organism evidence="4 5">
    <name type="scientific">Peiella sedimenti</name>
    <dbReference type="NCBI Taxonomy" id="3061083"/>
    <lineage>
        <taxon>Bacteria</taxon>
        <taxon>Pseudomonadati</taxon>
        <taxon>Pseudomonadota</taxon>
        <taxon>Alphaproteobacteria</taxon>
        <taxon>Caulobacterales</taxon>
        <taxon>Caulobacteraceae</taxon>
        <taxon>Peiella</taxon>
    </lineage>
</organism>
<feature type="region of interest" description="Disordered" evidence="1">
    <location>
        <begin position="80"/>
        <end position="104"/>
    </location>
</feature>
<keyword evidence="2" id="KW-1133">Transmembrane helix</keyword>
<dbReference type="PROSITE" id="PS50076">
    <property type="entry name" value="DNAJ_2"/>
    <property type="match status" value="1"/>
</dbReference>
<evidence type="ECO:0000313" key="5">
    <source>
        <dbReference type="Proteomes" id="UP001169063"/>
    </source>
</evidence>
<reference evidence="4" key="1">
    <citation type="submission" date="2023-07" db="EMBL/GenBank/DDBJ databases">
        <title>Brevundimonas soil sp. nov., isolated from the soil of chemical plant.</title>
        <authorList>
            <person name="Wu N."/>
        </authorList>
    </citation>
    <scope>NUCLEOTIDE SEQUENCE</scope>
    <source>
        <strain evidence="4">XZ-24</strain>
    </source>
</reference>